<evidence type="ECO:0000256" key="1">
    <source>
        <dbReference type="SAM" id="Phobius"/>
    </source>
</evidence>
<dbReference type="Proteomes" id="UP000238479">
    <property type="component" value="Chromosome 7"/>
</dbReference>
<dbReference type="EMBL" id="PDCK01000045">
    <property type="protein sequence ID" value="PRQ16133.1"/>
    <property type="molecule type" value="Genomic_DNA"/>
</dbReference>
<reference evidence="2 3" key="1">
    <citation type="journal article" date="2018" name="Nat. Genet.">
        <title>The Rosa genome provides new insights in the design of modern roses.</title>
        <authorList>
            <person name="Bendahmane M."/>
        </authorList>
    </citation>
    <scope>NUCLEOTIDE SEQUENCE [LARGE SCALE GENOMIC DNA]</scope>
    <source>
        <strain evidence="3">cv. Old Blush</strain>
    </source>
</reference>
<feature type="transmembrane region" description="Helical" evidence="1">
    <location>
        <begin position="24"/>
        <end position="50"/>
    </location>
</feature>
<proteinExistence type="predicted"/>
<name>A0A2P6P2H8_ROSCH</name>
<keyword evidence="1" id="KW-1133">Transmembrane helix</keyword>
<sequence>MVFGLPVSELMLWKRNMKSRKSCFCLFFEFDLFCYSSFNCCMYLFCFLFLSSFSNFFFRMNEWIHFCSKLIGAHIGLQY</sequence>
<dbReference type="AlphaFoldDB" id="A0A2P6P2H8"/>
<evidence type="ECO:0000313" key="3">
    <source>
        <dbReference type="Proteomes" id="UP000238479"/>
    </source>
</evidence>
<protein>
    <submittedName>
        <fullName evidence="2">Uncharacterized protein</fullName>
    </submittedName>
</protein>
<organism evidence="2 3">
    <name type="scientific">Rosa chinensis</name>
    <name type="common">China rose</name>
    <dbReference type="NCBI Taxonomy" id="74649"/>
    <lineage>
        <taxon>Eukaryota</taxon>
        <taxon>Viridiplantae</taxon>
        <taxon>Streptophyta</taxon>
        <taxon>Embryophyta</taxon>
        <taxon>Tracheophyta</taxon>
        <taxon>Spermatophyta</taxon>
        <taxon>Magnoliopsida</taxon>
        <taxon>eudicotyledons</taxon>
        <taxon>Gunneridae</taxon>
        <taxon>Pentapetalae</taxon>
        <taxon>rosids</taxon>
        <taxon>fabids</taxon>
        <taxon>Rosales</taxon>
        <taxon>Rosaceae</taxon>
        <taxon>Rosoideae</taxon>
        <taxon>Rosoideae incertae sedis</taxon>
        <taxon>Rosa</taxon>
    </lineage>
</organism>
<keyword evidence="1" id="KW-0472">Membrane</keyword>
<comment type="caution">
    <text evidence="2">The sequence shown here is derived from an EMBL/GenBank/DDBJ whole genome shotgun (WGS) entry which is preliminary data.</text>
</comment>
<keyword evidence="3" id="KW-1185">Reference proteome</keyword>
<evidence type="ECO:0000313" key="2">
    <source>
        <dbReference type="EMBL" id="PRQ16133.1"/>
    </source>
</evidence>
<keyword evidence="1" id="KW-0812">Transmembrane</keyword>
<gene>
    <name evidence="2" type="ORF">RchiOBHm_Chr7g0180881</name>
</gene>
<dbReference type="Gramene" id="PRQ16133">
    <property type="protein sequence ID" value="PRQ16133"/>
    <property type="gene ID" value="RchiOBHm_Chr7g0180881"/>
</dbReference>
<accession>A0A2P6P2H8</accession>